<dbReference type="AlphaFoldDB" id="A0A4D7K5D3"/>
<dbReference type="RefSeq" id="WP_137090165.1">
    <property type="nucleotide sequence ID" value="NZ_CP028923.1"/>
</dbReference>
<proteinExistence type="inferred from homology"/>
<accession>A0A4D7K5D3</accession>
<dbReference type="OrthoDB" id="9810372at2"/>
<dbReference type="Proteomes" id="UP000298616">
    <property type="component" value="Chromosome"/>
</dbReference>
<organism evidence="2 3">
    <name type="scientific">Mangrovivirga cuniculi</name>
    <dbReference type="NCBI Taxonomy" id="2715131"/>
    <lineage>
        <taxon>Bacteria</taxon>
        <taxon>Pseudomonadati</taxon>
        <taxon>Bacteroidota</taxon>
        <taxon>Cytophagia</taxon>
        <taxon>Cytophagales</taxon>
        <taxon>Mangrovivirgaceae</taxon>
        <taxon>Mangrovivirga</taxon>
    </lineage>
</organism>
<comment type="similarity">
    <text evidence="1">Belongs to the ROK (NagC/XylR) family.</text>
</comment>
<dbReference type="Pfam" id="PF00480">
    <property type="entry name" value="ROK"/>
    <property type="match status" value="1"/>
</dbReference>
<reference evidence="2 3" key="1">
    <citation type="submission" date="2018-04" db="EMBL/GenBank/DDBJ databases">
        <title>Complete genome uncultured novel isolate.</title>
        <authorList>
            <person name="Merlino G."/>
        </authorList>
    </citation>
    <scope>NUCLEOTIDE SEQUENCE [LARGE SCALE GENOMIC DNA]</scope>
    <source>
        <strain evidence="3">R1DC9</strain>
    </source>
</reference>
<dbReference type="PANTHER" id="PTHR18964">
    <property type="entry name" value="ROK (REPRESSOR, ORF, KINASE) FAMILY"/>
    <property type="match status" value="1"/>
</dbReference>
<dbReference type="EMBL" id="CP028923">
    <property type="protein sequence ID" value="QCK14578.1"/>
    <property type="molecule type" value="Genomic_DNA"/>
</dbReference>
<dbReference type="CDD" id="cd23763">
    <property type="entry name" value="ASKHA_ATPase_ROK"/>
    <property type="match status" value="1"/>
</dbReference>
<dbReference type="PANTHER" id="PTHR18964:SF149">
    <property type="entry name" value="BIFUNCTIONAL UDP-N-ACETYLGLUCOSAMINE 2-EPIMERASE_N-ACETYLMANNOSAMINE KINASE"/>
    <property type="match status" value="1"/>
</dbReference>
<evidence type="ECO:0008006" key="4">
    <source>
        <dbReference type="Google" id="ProtNLM"/>
    </source>
</evidence>
<evidence type="ECO:0000256" key="1">
    <source>
        <dbReference type="ARBA" id="ARBA00006479"/>
    </source>
</evidence>
<name>A0A4D7K5D3_9BACT</name>
<dbReference type="Gene3D" id="3.30.420.40">
    <property type="match status" value="2"/>
</dbReference>
<sequence length="302" mass="33036">MKKYFGVDVGGTNIKIGVVSEKGKIIEKIKYSTTKDRPDDTTFINHFIEVMGSEIKRYPEIDKIGIGLPGMLSEDRKKILNLPNIPNLGGRKFYKELQNAFSDKKFKLENDANAAALGEYNFGSGKMPETFLFITLGTGVGSGLIFKKKIFNGGKGNALELGHILSEDGKVLESHIGKKGIMRMTLNILQEHPESEINDLKSFRPKDVALAGLEGDIVGIKVFQKVGELLGKALVTTLRLLDINDIYVGGGLSAGLKIVEPELRKVLNQHLPEYYTEDLNIKKASLGNNAGILGAASLCIED</sequence>
<evidence type="ECO:0000313" key="2">
    <source>
        <dbReference type="EMBL" id="QCK14578.1"/>
    </source>
</evidence>
<dbReference type="InterPro" id="IPR000600">
    <property type="entry name" value="ROK"/>
</dbReference>
<evidence type="ECO:0000313" key="3">
    <source>
        <dbReference type="Proteomes" id="UP000298616"/>
    </source>
</evidence>
<gene>
    <name evidence="2" type="ORF">DCC35_07395</name>
</gene>
<dbReference type="InterPro" id="IPR043129">
    <property type="entry name" value="ATPase_NBD"/>
</dbReference>
<keyword evidence="3" id="KW-1185">Reference proteome</keyword>
<protein>
    <recommendedName>
        <fullName evidence="4">Glucokinase</fullName>
    </recommendedName>
</protein>
<dbReference type="KEGG" id="fpf:DCC35_07395"/>
<dbReference type="SUPFAM" id="SSF53067">
    <property type="entry name" value="Actin-like ATPase domain"/>
    <property type="match status" value="1"/>
</dbReference>